<accession>E3GFM8</accession>
<dbReference type="EMBL" id="CP002273">
    <property type="protein sequence ID" value="ADO38362.1"/>
    <property type="molecule type" value="Genomic_DNA"/>
</dbReference>
<dbReference type="Proteomes" id="UP000006873">
    <property type="component" value="Chromosome"/>
</dbReference>
<organism evidence="1 2">
    <name type="scientific">Eubacterium callanderi</name>
    <dbReference type="NCBI Taxonomy" id="53442"/>
    <lineage>
        <taxon>Bacteria</taxon>
        <taxon>Bacillati</taxon>
        <taxon>Bacillota</taxon>
        <taxon>Clostridia</taxon>
        <taxon>Eubacteriales</taxon>
        <taxon>Eubacteriaceae</taxon>
        <taxon>Eubacterium</taxon>
    </lineage>
</organism>
<gene>
    <name evidence="1" type="ordered locus">ELI_3402</name>
</gene>
<keyword evidence="2" id="KW-1185">Reference proteome</keyword>
<evidence type="ECO:0000313" key="1">
    <source>
        <dbReference type="EMBL" id="ADO38362.1"/>
    </source>
</evidence>
<reference evidence="1 2" key="2">
    <citation type="journal article" date="2011" name="J. Bacteriol.">
        <title>Complete genome sequence of a carbon monoxide-utilizing acetogen, Eubacterium limosum KIST612.</title>
        <authorList>
            <person name="Roh H."/>
            <person name="Ko H.J."/>
            <person name="Kim D."/>
            <person name="Choi D.G."/>
            <person name="Park S."/>
            <person name="Kim S."/>
            <person name="Chang I.S."/>
            <person name="Choi I.G."/>
        </authorList>
    </citation>
    <scope>NUCLEOTIDE SEQUENCE [LARGE SCALE GENOMIC DNA]</scope>
    <source>
        <strain evidence="1 2">KIST612</strain>
    </source>
</reference>
<name>E3GFM8_9FIRM</name>
<dbReference type="KEGG" id="elm:ELI_3402"/>
<dbReference type="HOGENOM" id="CLU_2824681_0_0_9"/>
<proteinExistence type="predicted"/>
<dbReference type="AlphaFoldDB" id="E3GFM8"/>
<reference key="1">
    <citation type="submission" date="2010-09" db="EMBL/GenBank/DDBJ databases">
        <authorList>
            <person name="Roh H."/>
            <person name="Ko H.-J."/>
            <person name="Kim D."/>
            <person name="Choi D.G."/>
            <person name="Park S."/>
            <person name="Kim S."/>
            <person name="Kim K.H."/>
            <person name="Chang I.S."/>
            <person name="Choi I.-G."/>
        </authorList>
    </citation>
    <scope>NUCLEOTIDE SEQUENCE</scope>
    <source>
        <strain>KIST612</strain>
    </source>
</reference>
<evidence type="ECO:0000313" key="2">
    <source>
        <dbReference type="Proteomes" id="UP000006873"/>
    </source>
</evidence>
<sequence>MPKIKEMKYTSSLYYLNDEMVLKLENNDKSPETSCSKAFIIKSGTDQTVFYLCNLMVIKNHKKVKT</sequence>
<protein>
    <submittedName>
        <fullName evidence="1">Uncharacterized protein</fullName>
    </submittedName>
</protein>